<dbReference type="Proteomes" id="UP000184488">
    <property type="component" value="Unassembled WGS sequence"/>
</dbReference>
<dbReference type="AlphaFoldDB" id="A0A1M6CZS9"/>
<dbReference type="STRING" id="415425.SAMN05444363_1180"/>
<accession>A0A1M6CZS9</accession>
<dbReference type="RefSeq" id="WP_073309481.1">
    <property type="nucleotide sequence ID" value="NZ_FQZI01000002.1"/>
</dbReference>
<evidence type="ECO:0000313" key="1">
    <source>
        <dbReference type="EMBL" id="SHI66479.1"/>
    </source>
</evidence>
<gene>
    <name evidence="1" type="ORF">SAMN05444363_1180</name>
</gene>
<evidence type="ECO:0000313" key="2">
    <source>
        <dbReference type="Proteomes" id="UP000184488"/>
    </source>
</evidence>
<keyword evidence="2" id="KW-1185">Reference proteome</keyword>
<proteinExistence type="predicted"/>
<protein>
    <recommendedName>
        <fullName evidence="3">Outer membrane protein beta-barrel domain-containing protein</fullName>
    </recommendedName>
</protein>
<dbReference type="EMBL" id="FQZI01000002">
    <property type="protein sequence ID" value="SHI66479.1"/>
    <property type="molecule type" value="Genomic_DNA"/>
</dbReference>
<reference evidence="2" key="1">
    <citation type="submission" date="2016-11" db="EMBL/GenBank/DDBJ databases">
        <authorList>
            <person name="Varghese N."/>
            <person name="Submissions S."/>
        </authorList>
    </citation>
    <scope>NUCLEOTIDE SEQUENCE [LARGE SCALE GENOMIC DNA]</scope>
    <source>
        <strain evidence="2">DSM 18829</strain>
    </source>
</reference>
<evidence type="ECO:0008006" key="3">
    <source>
        <dbReference type="Google" id="ProtNLM"/>
    </source>
</evidence>
<organism evidence="1 2">
    <name type="scientific">Flavobacterium terrae</name>
    <dbReference type="NCBI Taxonomy" id="415425"/>
    <lineage>
        <taxon>Bacteria</taxon>
        <taxon>Pseudomonadati</taxon>
        <taxon>Bacteroidota</taxon>
        <taxon>Flavobacteriia</taxon>
        <taxon>Flavobacteriales</taxon>
        <taxon>Flavobacteriaceae</taxon>
        <taxon>Flavobacterium</taxon>
    </lineage>
</organism>
<sequence length="157" mass="17058">MNLFKTNLLLLVFFLCSMPNYGQKKVGDIRLGYGFSGGVPIKDHVFAAGIDGRIQYDITLKSSLIGTTGYTHYFSSTVSDIAYIPAKAGFKSHIGDQIYILGELGAAFSTTGEGVSFLWNPGVGVATKHIDISLRYENVGNFNTGQLALRLAYGYKL</sequence>
<name>A0A1M6CZS9_9FLAO</name>
<dbReference type="OrthoDB" id="791021at2"/>